<reference evidence="2 3" key="1">
    <citation type="journal article" date="2011" name="Proc. Natl. Acad. Sci. U.S.A.">
        <title>Comparative genomics of xylose-fermenting fungi for enhanced biofuel production.</title>
        <authorList>
            <person name="Wohlbach D.J."/>
            <person name="Kuo A."/>
            <person name="Sato T.K."/>
            <person name="Potts K.M."/>
            <person name="Salamov A.A."/>
            <person name="LaButti K.M."/>
            <person name="Sun H."/>
            <person name="Clum A."/>
            <person name="Pangilinan J.L."/>
            <person name="Lindquist E.A."/>
            <person name="Lucas S."/>
            <person name="Lapidus A."/>
            <person name="Jin M."/>
            <person name="Gunawan C."/>
            <person name="Balan V."/>
            <person name="Dale B.E."/>
            <person name="Jeffries T.W."/>
            <person name="Zinkel R."/>
            <person name="Barry K.W."/>
            <person name="Grigoriev I.V."/>
            <person name="Gasch A.P."/>
        </authorList>
    </citation>
    <scope>NUCLEOTIDE SEQUENCE [LARGE SCALE GENOMIC DNA]</scope>
    <source>
        <strain evidence="3">ATCC 10573 / BCRC 21748 / CBS 615 / JCM 9827 / NBRC 10315 / NRRL Y-1498 / VKM Y-70</strain>
    </source>
</reference>
<dbReference type="InterPro" id="IPR002733">
    <property type="entry name" value="AMMECR1_domain"/>
</dbReference>
<organism evidence="3">
    <name type="scientific">Candida tenuis (strain ATCC 10573 / BCRC 21748 / CBS 615 / JCM 9827 / NBRC 10315 / NRRL Y-1498 / VKM Y-70)</name>
    <name type="common">Yeast</name>
    <name type="synonym">Yamadazyma tenuis</name>
    <dbReference type="NCBI Taxonomy" id="590646"/>
    <lineage>
        <taxon>Eukaryota</taxon>
        <taxon>Fungi</taxon>
        <taxon>Dikarya</taxon>
        <taxon>Ascomycota</taxon>
        <taxon>Saccharomycotina</taxon>
        <taxon>Pichiomycetes</taxon>
        <taxon>Debaryomycetaceae</taxon>
        <taxon>Yamadazyma</taxon>
    </lineage>
</organism>
<dbReference type="Pfam" id="PF01871">
    <property type="entry name" value="AMMECR1"/>
    <property type="match status" value="1"/>
</dbReference>
<dbReference type="NCBIfam" id="TIGR00296">
    <property type="entry name" value="TIGR00296 family protein"/>
    <property type="match status" value="1"/>
</dbReference>
<evidence type="ECO:0000313" key="2">
    <source>
        <dbReference type="EMBL" id="EGV60138.1"/>
    </source>
</evidence>
<name>G3BC80_CANTC</name>
<dbReference type="RefSeq" id="XP_006689352.1">
    <property type="nucleotide sequence ID" value="XM_006689289.1"/>
</dbReference>
<dbReference type="eggNOG" id="KOG3274">
    <property type="taxonomic scope" value="Eukaryota"/>
</dbReference>
<protein>
    <recommendedName>
        <fullName evidence="1">AMMECR1 domain-containing protein</fullName>
    </recommendedName>
</protein>
<gene>
    <name evidence="2" type="ORF">CANTEDRAFT_99658</name>
</gene>
<dbReference type="PANTHER" id="PTHR13016:SF0">
    <property type="entry name" value="AMME SYNDROME CANDIDATE GENE 1 PROTEIN"/>
    <property type="match status" value="1"/>
</dbReference>
<dbReference type="HOGENOM" id="CLU_052828_3_0_1"/>
<sequence length="205" mass="23243">MSKALCLYAFDTLYSELKHSKPLALASIVSEVHEAPDSFPNKAPLFVTWDKDDNLRGCIGTFAAQPIERGVKRFALTAALEDPRFPSISLAELPHLSCDVTLLDNFTPISDALSWKVGTHGLKLSFEYDGRYYSGTFLPSVAEEQQWDQLTTLWYLLRKADYNSVSKSNTLKFYSEGLSQGWMELETYEGLKHTLGYDEYKKFKS</sequence>
<dbReference type="SUPFAM" id="SSF143447">
    <property type="entry name" value="AMMECR1-like"/>
    <property type="match status" value="1"/>
</dbReference>
<dbReference type="PANTHER" id="PTHR13016">
    <property type="entry name" value="AMMECR1 HOMOLOG"/>
    <property type="match status" value="1"/>
</dbReference>
<dbReference type="OrthoDB" id="24630at2759"/>
<dbReference type="InterPro" id="IPR027485">
    <property type="entry name" value="AMMECR1_N"/>
</dbReference>
<dbReference type="AlphaFoldDB" id="G3BC80"/>
<dbReference type="Proteomes" id="UP000000707">
    <property type="component" value="Unassembled WGS sequence"/>
</dbReference>
<dbReference type="Gene3D" id="3.30.700.20">
    <property type="entry name" value="Hypothetical protein ph0010, domain 1"/>
    <property type="match status" value="1"/>
</dbReference>
<dbReference type="GeneID" id="18250872"/>
<proteinExistence type="predicted"/>
<dbReference type="STRING" id="590646.G3BC80"/>
<feature type="domain" description="AMMECR1" evidence="1">
    <location>
        <begin position="1"/>
        <end position="189"/>
    </location>
</feature>
<dbReference type="InterPro" id="IPR036071">
    <property type="entry name" value="AMMECR1_dom_sf"/>
</dbReference>
<accession>G3BC80</accession>
<evidence type="ECO:0000313" key="3">
    <source>
        <dbReference type="Proteomes" id="UP000000707"/>
    </source>
</evidence>
<dbReference type="PROSITE" id="PS51112">
    <property type="entry name" value="AMMECR1"/>
    <property type="match status" value="1"/>
</dbReference>
<dbReference type="EMBL" id="GL996528">
    <property type="protein sequence ID" value="EGV60138.1"/>
    <property type="molecule type" value="Genomic_DNA"/>
</dbReference>
<dbReference type="KEGG" id="cten:18250872"/>
<evidence type="ECO:0000259" key="1">
    <source>
        <dbReference type="PROSITE" id="PS51112"/>
    </source>
</evidence>
<dbReference type="InterPro" id="IPR023473">
    <property type="entry name" value="AMMECR1"/>
</dbReference>
<keyword evidence="3" id="KW-1185">Reference proteome</keyword>